<dbReference type="AlphaFoldDB" id="A0AA97PLP6"/>
<sequence length="582" mass="65779">MASQSFWAGLETTGKIIDIDATNFWRLLPQVLEEIAGAEYVSFDLEMTGIRVKNGLSDRQDKFSVEEYYAAACEVAQTFQIIEFGMSCSKYDTEKRSYGWTAYNFRLAPWYLGDNRTHLALAKFFDRRYTLSSNSFRFLRGNRGDDITSLALESGIMYLSRQEADEAYKYFIDPDKKVRNLIDLNKENLEANLFYDWVRSAITLWLQDPHKLEWLNIENPGGESLTNLQRRLVYQILESEFSHDCLRAVPKCKNDFMQITQKGVNAAEETAILQRMIERKAAIREQTGFRFVFEALVGGDFADDIDIGLLLTPEEYHIKGSAADLRAKLLAIEAKAKENSRVIVGHNSLFDLCFIYNSFIGTLPTSLQQFKIDIRAMFPRYVDTKYMATQDAKNIEFDQNLEELYCTVQSQKLPLFHPKAPMCRSSHQAGYDMLSTPRCPPDAPRRLAVKHPTPAPGFLSAVNSTAFTLPARQLDLLDLTTVRDGLCSVTGPFSLLDHQDGAKSLRPREGSLIDTDAVEIVNTLPLIPTRGSRSTDCSVDNKTVIDQEVSTDGHRIDGWNSPIFRLIGGRLRAAQGVIDPAS</sequence>
<dbReference type="PANTHER" id="PTHR15092">
    <property type="entry name" value="POLY A -SPECIFIC RIBONUCLEASE/TARGET OF EGR1, MEMBER 1"/>
    <property type="match status" value="1"/>
</dbReference>
<proteinExistence type="inferred from homology"/>
<dbReference type="SUPFAM" id="SSF53098">
    <property type="entry name" value="Ribonuclease H-like"/>
    <property type="match status" value="1"/>
</dbReference>
<dbReference type="PANTHER" id="PTHR15092:SF22">
    <property type="entry name" value="POLY(A)-SPECIFIC RIBONUCLEASE PNLDC1"/>
    <property type="match status" value="1"/>
</dbReference>
<dbReference type="InterPro" id="IPR036397">
    <property type="entry name" value="RNaseH_sf"/>
</dbReference>
<protein>
    <submittedName>
        <fullName evidence="2">Uncharacterized protein</fullName>
    </submittedName>
</protein>
<reference evidence="2" key="1">
    <citation type="journal article" date="2012" name="PLoS Genet.">
        <title>Comparative analysis of the genomes of two field isolates of the rice blast fungus Magnaporthe oryzae.</title>
        <authorList>
            <person name="Xue M."/>
            <person name="Yang J."/>
            <person name="Li Z."/>
            <person name="Hu S."/>
            <person name="Yao N."/>
            <person name="Dean R.A."/>
            <person name="Zhao W."/>
            <person name="Shen M."/>
            <person name="Zhang H."/>
            <person name="Li C."/>
            <person name="Liu L."/>
            <person name="Cao L."/>
            <person name="Xu X."/>
            <person name="Xing Y."/>
            <person name="Hsiang T."/>
            <person name="Zhang Z."/>
            <person name="Xu J.R."/>
            <person name="Peng Y.L."/>
        </authorList>
    </citation>
    <scope>NUCLEOTIDE SEQUENCE</scope>
    <source>
        <strain evidence="2">Y34</strain>
    </source>
</reference>
<dbReference type="InterPro" id="IPR051181">
    <property type="entry name" value="CAF1_poly(A)_ribonucleases"/>
</dbReference>
<dbReference type="Proteomes" id="UP000011086">
    <property type="component" value="Unassembled WGS sequence"/>
</dbReference>
<dbReference type="EMBL" id="JH793871">
    <property type="protein sequence ID" value="ELQ39023.1"/>
    <property type="molecule type" value="Genomic_DNA"/>
</dbReference>
<dbReference type="GO" id="GO:0005634">
    <property type="term" value="C:nucleus"/>
    <property type="evidence" value="ECO:0007669"/>
    <property type="project" value="TreeGrafter"/>
</dbReference>
<accession>A0AA97PLP6</accession>
<dbReference type="Pfam" id="PF04857">
    <property type="entry name" value="CAF1"/>
    <property type="match status" value="1"/>
</dbReference>
<dbReference type="GO" id="GO:0000175">
    <property type="term" value="F:3'-5'-RNA exonuclease activity"/>
    <property type="evidence" value="ECO:0007669"/>
    <property type="project" value="TreeGrafter"/>
</dbReference>
<comment type="similarity">
    <text evidence="1">Belongs to the CAF1 family.</text>
</comment>
<organism evidence="2">
    <name type="scientific">Pyricularia oryzae (strain Y34)</name>
    <name type="common">Rice blast fungus</name>
    <name type="synonym">Magnaporthe oryzae</name>
    <dbReference type="NCBI Taxonomy" id="1143189"/>
    <lineage>
        <taxon>Eukaryota</taxon>
        <taxon>Fungi</taxon>
        <taxon>Dikarya</taxon>
        <taxon>Ascomycota</taxon>
        <taxon>Pezizomycotina</taxon>
        <taxon>Sordariomycetes</taxon>
        <taxon>Sordariomycetidae</taxon>
        <taxon>Magnaporthales</taxon>
        <taxon>Pyriculariaceae</taxon>
        <taxon>Pyricularia</taxon>
    </lineage>
</organism>
<dbReference type="GO" id="GO:1990431">
    <property type="term" value="P:priRNA 3'-end processing"/>
    <property type="evidence" value="ECO:0007669"/>
    <property type="project" value="TreeGrafter"/>
</dbReference>
<evidence type="ECO:0000313" key="2">
    <source>
        <dbReference type="EMBL" id="ELQ39023.1"/>
    </source>
</evidence>
<name>A0AA97PLP6_PYRO3</name>
<dbReference type="GO" id="GO:0003723">
    <property type="term" value="F:RNA binding"/>
    <property type="evidence" value="ECO:0007669"/>
    <property type="project" value="TreeGrafter"/>
</dbReference>
<evidence type="ECO:0000256" key="1">
    <source>
        <dbReference type="ARBA" id="ARBA00008372"/>
    </source>
</evidence>
<dbReference type="GO" id="GO:0000289">
    <property type="term" value="P:nuclear-transcribed mRNA poly(A) tail shortening"/>
    <property type="evidence" value="ECO:0007669"/>
    <property type="project" value="TreeGrafter"/>
</dbReference>
<dbReference type="GO" id="GO:1990432">
    <property type="term" value="P:siRNA 3'-end processing"/>
    <property type="evidence" value="ECO:0007669"/>
    <property type="project" value="TreeGrafter"/>
</dbReference>
<dbReference type="InterPro" id="IPR006941">
    <property type="entry name" value="RNase_CAF1"/>
</dbReference>
<dbReference type="InterPro" id="IPR012337">
    <property type="entry name" value="RNaseH-like_sf"/>
</dbReference>
<gene>
    <name evidence="2" type="ORF">OOU_Y34scaffold00516g58</name>
</gene>
<dbReference type="Gene3D" id="3.30.420.10">
    <property type="entry name" value="Ribonuclease H-like superfamily/Ribonuclease H"/>
    <property type="match status" value="2"/>
</dbReference>